<evidence type="ECO:0000313" key="6">
    <source>
        <dbReference type="EMBL" id="QBD80313.1"/>
    </source>
</evidence>
<dbReference type="NCBIfam" id="NF001860">
    <property type="entry name" value="PRK00595.1"/>
    <property type="match status" value="1"/>
</dbReference>
<dbReference type="GO" id="GO:0005840">
    <property type="term" value="C:ribosome"/>
    <property type="evidence" value="ECO:0007669"/>
    <property type="project" value="UniProtKB-KW"/>
</dbReference>
<dbReference type="GO" id="GO:0006412">
    <property type="term" value="P:translation"/>
    <property type="evidence" value="ECO:0007669"/>
    <property type="project" value="UniProtKB-UniRule"/>
</dbReference>
<dbReference type="PANTHER" id="PTHR43168:SF2">
    <property type="entry name" value="LARGE RIBOSOMAL SUBUNIT PROTEIN BL33C"/>
    <property type="match status" value="1"/>
</dbReference>
<keyword evidence="3 5" id="KW-0687">Ribonucleoprotein</keyword>
<dbReference type="NCBIfam" id="TIGR01023">
    <property type="entry name" value="rpmG_bact"/>
    <property type="match status" value="1"/>
</dbReference>
<dbReference type="HAMAP" id="MF_00294">
    <property type="entry name" value="Ribosomal_bL33"/>
    <property type="match status" value="1"/>
</dbReference>
<comment type="similarity">
    <text evidence="1 5">Belongs to the bacterial ribosomal protein bL33 family.</text>
</comment>
<sequence length="56" mass="6528">MASKGKENRIVVTLACTTCKSRNYTTSKNKKNNPERLEFRKFCNTCRVHAPHRETK</sequence>
<dbReference type="Gene3D" id="2.20.28.120">
    <property type="entry name" value="Ribosomal protein L33"/>
    <property type="match status" value="1"/>
</dbReference>
<proteinExistence type="inferred from homology"/>
<keyword evidence="2 5" id="KW-0689">Ribosomal protein</keyword>
<dbReference type="EMBL" id="CP035758">
    <property type="protein sequence ID" value="QBD80313.1"/>
    <property type="molecule type" value="Genomic_DNA"/>
</dbReference>
<dbReference type="InterPro" id="IPR001705">
    <property type="entry name" value="Ribosomal_bL33"/>
</dbReference>
<dbReference type="AlphaFoldDB" id="A0A4P6JXZ0"/>
<evidence type="ECO:0000256" key="5">
    <source>
        <dbReference type="HAMAP-Rule" id="MF_00294"/>
    </source>
</evidence>
<dbReference type="KEGG" id="kbs:EPA93_31825"/>
<protein>
    <recommendedName>
        <fullName evidence="4 5">Large ribosomal subunit protein bL33</fullName>
    </recommendedName>
</protein>
<organism evidence="6 7">
    <name type="scientific">Ktedonosporobacter rubrisoli</name>
    <dbReference type="NCBI Taxonomy" id="2509675"/>
    <lineage>
        <taxon>Bacteria</taxon>
        <taxon>Bacillati</taxon>
        <taxon>Chloroflexota</taxon>
        <taxon>Ktedonobacteria</taxon>
        <taxon>Ktedonobacterales</taxon>
        <taxon>Ktedonosporobacteraceae</taxon>
        <taxon>Ktedonosporobacter</taxon>
    </lineage>
</organism>
<evidence type="ECO:0000256" key="1">
    <source>
        <dbReference type="ARBA" id="ARBA00007596"/>
    </source>
</evidence>
<dbReference type="PANTHER" id="PTHR43168">
    <property type="entry name" value="50S RIBOSOMAL PROTEIN L33, CHLOROPLASTIC"/>
    <property type="match status" value="1"/>
</dbReference>
<dbReference type="InterPro" id="IPR018264">
    <property type="entry name" value="Ribosomal_bL33_CS"/>
</dbReference>
<gene>
    <name evidence="5 6" type="primary">rpmG</name>
    <name evidence="6" type="ORF">EPA93_31825</name>
</gene>
<dbReference type="GO" id="GO:1990904">
    <property type="term" value="C:ribonucleoprotein complex"/>
    <property type="evidence" value="ECO:0007669"/>
    <property type="project" value="UniProtKB-KW"/>
</dbReference>
<accession>A0A4P6JXZ0</accession>
<evidence type="ECO:0000313" key="7">
    <source>
        <dbReference type="Proteomes" id="UP000290365"/>
    </source>
</evidence>
<reference evidence="6 7" key="1">
    <citation type="submission" date="2019-01" db="EMBL/GenBank/DDBJ databases">
        <title>Ktedonosporobacter rubrisoli SCAWS-G2.</title>
        <authorList>
            <person name="Huang Y."/>
            <person name="Yan B."/>
        </authorList>
    </citation>
    <scope>NUCLEOTIDE SEQUENCE [LARGE SCALE GENOMIC DNA]</scope>
    <source>
        <strain evidence="6 7">SCAWS-G2</strain>
    </source>
</reference>
<dbReference type="PROSITE" id="PS00582">
    <property type="entry name" value="RIBOSOMAL_L33"/>
    <property type="match status" value="1"/>
</dbReference>
<dbReference type="Proteomes" id="UP000290365">
    <property type="component" value="Chromosome"/>
</dbReference>
<name>A0A4P6JXZ0_KTERU</name>
<dbReference type="InterPro" id="IPR011332">
    <property type="entry name" value="Ribosomal_zn-bd"/>
</dbReference>
<dbReference type="Pfam" id="PF00471">
    <property type="entry name" value="Ribosomal_L33"/>
    <property type="match status" value="1"/>
</dbReference>
<dbReference type="SUPFAM" id="SSF57829">
    <property type="entry name" value="Zn-binding ribosomal proteins"/>
    <property type="match status" value="1"/>
</dbReference>
<evidence type="ECO:0000256" key="2">
    <source>
        <dbReference type="ARBA" id="ARBA00022980"/>
    </source>
</evidence>
<keyword evidence="7" id="KW-1185">Reference proteome</keyword>
<dbReference type="GO" id="GO:0003735">
    <property type="term" value="F:structural constituent of ribosome"/>
    <property type="evidence" value="ECO:0007669"/>
    <property type="project" value="InterPro"/>
</dbReference>
<dbReference type="OrthoDB" id="9801333at2"/>
<dbReference type="RefSeq" id="WP_129891377.1">
    <property type="nucleotide sequence ID" value="NZ_CP035758.1"/>
</dbReference>
<evidence type="ECO:0000256" key="3">
    <source>
        <dbReference type="ARBA" id="ARBA00023274"/>
    </source>
</evidence>
<dbReference type="NCBIfam" id="NF001764">
    <property type="entry name" value="PRK00504.1"/>
    <property type="match status" value="1"/>
</dbReference>
<evidence type="ECO:0000256" key="4">
    <source>
        <dbReference type="ARBA" id="ARBA00035176"/>
    </source>
</evidence>
<dbReference type="InterPro" id="IPR038584">
    <property type="entry name" value="Ribosomal_bL33_sf"/>
</dbReference>
<dbReference type="GO" id="GO:0005737">
    <property type="term" value="C:cytoplasm"/>
    <property type="evidence" value="ECO:0007669"/>
    <property type="project" value="UniProtKB-ARBA"/>
</dbReference>